<dbReference type="InterPro" id="IPR005804">
    <property type="entry name" value="FA_desaturase_dom"/>
</dbReference>
<evidence type="ECO:0000259" key="2">
    <source>
        <dbReference type="Pfam" id="PF00487"/>
    </source>
</evidence>
<proteinExistence type="predicted"/>
<dbReference type="GO" id="GO:0016020">
    <property type="term" value="C:membrane"/>
    <property type="evidence" value="ECO:0007669"/>
    <property type="project" value="TreeGrafter"/>
</dbReference>
<dbReference type="InterPro" id="IPR012171">
    <property type="entry name" value="Fatty_acid_desaturase"/>
</dbReference>
<dbReference type="OrthoDB" id="9800167at2"/>
<keyword evidence="1" id="KW-0812">Transmembrane</keyword>
<accession>A0A2S5TDX2</accession>
<dbReference type="EMBL" id="PSNW01000008">
    <property type="protein sequence ID" value="PPE73122.1"/>
    <property type="molecule type" value="Genomic_DNA"/>
</dbReference>
<feature type="transmembrane region" description="Helical" evidence="1">
    <location>
        <begin position="165"/>
        <end position="184"/>
    </location>
</feature>
<evidence type="ECO:0000313" key="4">
    <source>
        <dbReference type="Proteomes" id="UP000238220"/>
    </source>
</evidence>
<evidence type="ECO:0000256" key="1">
    <source>
        <dbReference type="SAM" id="Phobius"/>
    </source>
</evidence>
<dbReference type="RefSeq" id="WP_104231161.1">
    <property type="nucleotide sequence ID" value="NZ_PSNW01000008.1"/>
</dbReference>
<keyword evidence="1" id="KW-1133">Transmembrane helix</keyword>
<dbReference type="AlphaFoldDB" id="A0A2S5TDX2"/>
<keyword evidence="1" id="KW-0472">Membrane</keyword>
<evidence type="ECO:0000313" key="3">
    <source>
        <dbReference type="EMBL" id="PPE73122.1"/>
    </source>
</evidence>
<dbReference type="GO" id="GO:0016717">
    <property type="term" value="F:oxidoreductase activity, acting on paired donors, with oxidation of a pair of donors resulting in the reduction of molecular oxygen to two molecules of water"/>
    <property type="evidence" value="ECO:0007669"/>
    <property type="project" value="TreeGrafter"/>
</dbReference>
<organism evidence="3 4">
    <name type="scientific">Solimonas fluminis</name>
    <dbReference type="NCBI Taxonomy" id="2086571"/>
    <lineage>
        <taxon>Bacteria</taxon>
        <taxon>Pseudomonadati</taxon>
        <taxon>Pseudomonadota</taxon>
        <taxon>Gammaproteobacteria</taxon>
        <taxon>Nevskiales</taxon>
        <taxon>Nevskiaceae</taxon>
        <taxon>Solimonas</taxon>
    </lineage>
</organism>
<reference evidence="3 4" key="1">
    <citation type="submission" date="2018-02" db="EMBL/GenBank/DDBJ databases">
        <title>Genome sequencing of Solimonas sp. HR-BB.</title>
        <authorList>
            <person name="Lee Y."/>
            <person name="Jeon C.O."/>
        </authorList>
    </citation>
    <scope>NUCLEOTIDE SEQUENCE [LARGE SCALE GENOMIC DNA]</scope>
    <source>
        <strain evidence="3 4">HR-BB</strain>
    </source>
</reference>
<sequence>MSADAPTSTPTELPSVTRRRLRALLSAEELAGLTARSDARGLLAVAACWGLIAASFAMVARWPGVLTVLLALPLLAGRQLALAILEHEAAHGTLFRTRRLNDFFGDWFCARPVWQNLHKYRAHHLVHHTRTGSDEDPDISLHAGYPTTPASLRRKMLRDLSGYTGLKLMLGLLLMDAGVLKWTVANDVKKLPQEGRRWWNYPEDFLRNAGGMLLTNALLAGVLAASGHAWLYLLWVLAYITPFPLFVRIRSIAEHGMLPRVPDMFQNTRTTRARAWQRLFFAPMNVNYHQEHHAMASVPFYRLPKLHALLRQRGETAEPPGYGEVLRLATRPRSAA</sequence>
<dbReference type="Pfam" id="PF00487">
    <property type="entry name" value="FA_desaturase"/>
    <property type="match status" value="1"/>
</dbReference>
<name>A0A2S5TDX2_9GAMM</name>
<protein>
    <submittedName>
        <fullName evidence="3">Fatty acid desaturase</fullName>
    </submittedName>
</protein>
<dbReference type="CDD" id="cd03510">
    <property type="entry name" value="Rhizobitoxine-FADS-like"/>
    <property type="match status" value="1"/>
</dbReference>
<feature type="transmembrane region" description="Helical" evidence="1">
    <location>
        <begin position="229"/>
        <end position="247"/>
    </location>
</feature>
<feature type="transmembrane region" description="Helical" evidence="1">
    <location>
        <begin position="42"/>
        <end position="62"/>
    </location>
</feature>
<dbReference type="GO" id="GO:0008610">
    <property type="term" value="P:lipid biosynthetic process"/>
    <property type="evidence" value="ECO:0007669"/>
    <property type="project" value="UniProtKB-ARBA"/>
</dbReference>
<gene>
    <name evidence="3" type="ORF">C3942_14975</name>
</gene>
<comment type="caution">
    <text evidence="3">The sequence shown here is derived from an EMBL/GenBank/DDBJ whole genome shotgun (WGS) entry which is preliminary data.</text>
</comment>
<keyword evidence="4" id="KW-1185">Reference proteome</keyword>
<dbReference type="Proteomes" id="UP000238220">
    <property type="component" value="Unassembled WGS sequence"/>
</dbReference>
<feature type="domain" description="Fatty acid desaturase" evidence="2">
    <location>
        <begin position="65"/>
        <end position="314"/>
    </location>
</feature>
<feature type="transmembrane region" description="Helical" evidence="1">
    <location>
        <begin position="205"/>
        <end position="223"/>
    </location>
</feature>
<dbReference type="PANTHER" id="PTHR19353:SF19">
    <property type="entry name" value="DELTA(5) FATTY ACID DESATURASE C-RELATED"/>
    <property type="match status" value="1"/>
</dbReference>
<dbReference type="PANTHER" id="PTHR19353">
    <property type="entry name" value="FATTY ACID DESATURASE 2"/>
    <property type="match status" value="1"/>
</dbReference>